<feature type="transmembrane region" description="Helical" evidence="6">
    <location>
        <begin position="245"/>
        <end position="268"/>
    </location>
</feature>
<dbReference type="InterPro" id="IPR020846">
    <property type="entry name" value="MFS_dom"/>
</dbReference>
<reference evidence="8 9" key="2">
    <citation type="submission" date="2024-01" db="EMBL/GenBank/DDBJ databases">
        <authorList>
            <person name="Xie X."/>
        </authorList>
    </citation>
    <scope>NUCLEOTIDE SEQUENCE [LARGE SCALE GENOMIC DNA]</scope>
    <source>
        <strain evidence="8">SCUT-1</strain>
    </source>
</reference>
<dbReference type="Gene3D" id="1.20.1250.20">
    <property type="entry name" value="MFS general substrate transporter like domains"/>
    <property type="match status" value="2"/>
</dbReference>
<keyword evidence="3 6" id="KW-0812">Transmembrane</keyword>
<feature type="transmembrane region" description="Helical" evidence="6">
    <location>
        <begin position="113"/>
        <end position="136"/>
    </location>
</feature>
<dbReference type="PANTHER" id="PTHR23519:SF1">
    <property type="entry name" value="AUTOPHAGY-RELATED PROTEIN 22"/>
    <property type="match status" value="1"/>
</dbReference>
<evidence type="ECO:0000256" key="1">
    <source>
        <dbReference type="ARBA" id="ARBA00004127"/>
    </source>
</evidence>
<keyword evidence="9" id="KW-1185">Reference proteome</keyword>
<reference evidence="9" key="1">
    <citation type="submission" date="2023-07" db="EMBL/GenBank/DDBJ databases">
        <title>The carbon used by Thiothrix.</title>
        <authorList>
            <person name="Chen L."/>
        </authorList>
    </citation>
    <scope>NUCLEOTIDE SEQUENCE [LARGE SCALE GENOMIC DNA]</scope>
</reference>
<dbReference type="InterPro" id="IPR050495">
    <property type="entry name" value="ATG22/LtaA_families"/>
</dbReference>
<dbReference type="RefSeq" id="WP_324693072.1">
    <property type="nucleotide sequence ID" value="NZ_JAYMYJ010000022.1"/>
</dbReference>
<feature type="transmembrane region" description="Helical" evidence="6">
    <location>
        <begin position="369"/>
        <end position="388"/>
    </location>
</feature>
<feature type="domain" description="Major facilitator superfamily (MFS) profile" evidence="7">
    <location>
        <begin position="240"/>
        <end position="423"/>
    </location>
</feature>
<proteinExistence type="predicted"/>
<dbReference type="InterPro" id="IPR036259">
    <property type="entry name" value="MFS_trans_sf"/>
</dbReference>
<evidence type="ECO:0000256" key="5">
    <source>
        <dbReference type="ARBA" id="ARBA00023136"/>
    </source>
</evidence>
<feature type="transmembrane region" description="Helical" evidence="6">
    <location>
        <begin position="400"/>
        <end position="417"/>
    </location>
</feature>
<feature type="transmembrane region" description="Helical" evidence="6">
    <location>
        <begin position="60"/>
        <end position="79"/>
    </location>
</feature>
<dbReference type="PANTHER" id="PTHR23519">
    <property type="entry name" value="AUTOPHAGY-RELATED PROTEIN 22"/>
    <property type="match status" value="1"/>
</dbReference>
<feature type="transmembrane region" description="Helical" evidence="6">
    <location>
        <begin position="21"/>
        <end position="40"/>
    </location>
</feature>
<gene>
    <name evidence="8" type="ORF">VSS37_02640</name>
</gene>
<feature type="transmembrane region" description="Helical" evidence="6">
    <location>
        <begin position="280"/>
        <end position="299"/>
    </location>
</feature>
<evidence type="ECO:0000256" key="6">
    <source>
        <dbReference type="SAM" id="Phobius"/>
    </source>
</evidence>
<feature type="transmembrane region" description="Helical" evidence="6">
    <location>
        <begin position="148"/>
        <end position="172"/>
    </location>
</feature>
<evidence type="ECO:0000256" key="2">
    <source>
        <dbReference type="ARBA" id="ARBA00022448"/>
    </source>
</evidence>
<protein>
    <submittedName>
        <fullName evidence="8">MFS transporter</fullName>
    </submittedName>
</protein>
<evidence type="ECO:0000313" key="9">
    <source>
        <dbReference type="Proteomes" id="UP001308005"/>
    </source>
</evidence>
<comment type="subcellular location">
    <subcellularLocation>
        <location evidence="1">Endomembrane system</location>
        <topology evidence="1">Multi-pass membrane protein</topology>
    </subcellularLocation>
</comment>
<accession>A0ABU6CTE4</accession>
<dbReference type="CDD" id="cd17482">
    <property type="entry name" value="MFS_YxiO_like"/>
    <property type="match status" value="1"/>
</dbReference>
<evidence type="ECO:0000256" key="4">
    <source>
        <dbReference type="ARBA" id="ARBA00022989"/>
    </source>
</evidence>
<sequence length="423" mass="46157">MAKTAAVSSARRQHWAWAFYDWANSAFILIVATAFFPIFFRQYWAHGLPSEEITLHLGTANAIASLSIMLLAPLLGAVADRGGIKKPLLAGFVVLGVGATLGLSQVGEGQWQWAMTGFVLAIVGFLGANIFYDSLLVDVAEEKDFNRVSALGFAVGYLGSGLLFVLCVLMSLKPEWFGLADKVMAVRWAFVITAVWWAVFSTPLWLWVKERAPAQAVARPPLWVLLRDAFRQLLETFRHVRRLRVVGLFLLAYWLYIDGVDTVILMSVDYGKALGFANDSLITALLMTQFIAFPAALGFGWLGNRLGAKRGILLGVAGYVVITLLAVQMQEAWEFYVLAGMVGLVQGGVQALSRSLYASLIPQDQAAEFFGFYNMLGKFAAVLGPLLVGWGGVLTGSPRLGLLSVLVLFGLGALLLWRVPEKS</sequence>
<feature type="transmembrane region" description="Helical" evidence="6">
    <location>
        <begin position="335"/>
        <end position="357"/>
    </location>
</feature>
<organism evidence="8 9">
    <name type="scientific">Candidatus Thiothrix phosphatis</name>
    <dbReference type="NCBI Taxonomy" id="3112415"/>
    <lineage>
        <taxon>Bacteria</taxon>
        <taxon>Pseudomonadati</taxon>
        <taxon>Pseudomonadota</taxon>
        <taxon>Gammaproteobacteria</taxon>
        <taxon>Thiotrichales</taxon>
        <taxon>Thiotrichaceae</taxon>
        <taxon>Thiothrix</taxon>
    </lineage>
</organism>
<feature type="transmembrane region" description="Helical" evidence="6">
    <location>
        <begin position="88"/>
        <end position="107"/>
    </location>
</feature>
<dbReference type="EMBL" id="JAYMYJ010000022">
    <property type="protein sequence ID" value="MEB4589866.1"/>
    <property type="molecule type" value="Genomic_DNA"/>
</dbReference>
<dbReference type="PROSITE" id="PS50850">
    <property type="entry name" value="MFS"/>
    <property type="match status" value="1"/>
</dbReference>
<feature type="transmembrane region" description="Helical" evidence="6">
    <location>
        <begin position="184"/>
        <end position="208"/>
    </location>
</feature>
<name>A0ABU6CTE4_9GAMM</name>
<comment type="caution">
    <text evidence="8">The sequence shown here is derived from an EMBL/GenBank/DDBJ whole genome shotgun (WGS) entry which is preliminary data.</text>
</comment>
<evidence type="ECO:0000259" key="7">
    <source>
        <dbReference type="PROSITE" id="PS50850"/>
    </source>
</evidence>
<dbReference type="Proteomes" id="UP001308005">
    <property type="component" value="Unassembled WGS sequence"/>
</dbReference>
<dbReference type="SUPFAM" id="SSF103473">
    <property type="entry name" value="MFS general substrate transporter"/>
    <property type="match status" value="1"/>
</dbReference>
<dbReference type="InterPro" id="IPR024671">
    <property type="entry name" value="Atg22-like"/>
</dbReference>
<evidence type="ECO:0000313" key="8">
    <source>
        <dbReference type="EMBL" id="MEB4589866.1"/>
    </source>
</evidence>
<dbReference type="Pfam" id="PF11700">
    <property type="entry name" value="ATG22"/>
    <property type="match status" value="1"/>
</dbReference>
<keyword evidence="2" id="KW-0813">Transport</keyword>
<keyword evidence="5 6" id="KW-0472">Membrane</keyword>
<evidence type="ECO:0000256" key="3">
    <source>
        <dbReference type="ARBA" id="ARBA00022692"/>
    </source>
</evidence>
<keyword evidence="4 6" id="KW-1133">Transmembrane helix</keyword>
<feature type="transmembrane region" description="Helical" evidence="6">
    <location>
        <begin position="311"/>
        <end position="329"/>
    </location>
</feature>